<feature type="signal peptide" evidence="1">
    <location>
        <begin position="1"/>
        <end position="20"/>
    </location>
</feature>
<dbReference type="AlphaFoldDB" id="A0A5B8YGJ7"/>
<dbReference type="Proteomes" id="UP000321954">
    <property type="component" value="Chromosome"/>
</dbReference>
<gene>
    <name evidence="2" type="ORF">FK178_04425</name>
</gene>
<keyword evidence="1" id="KW-0732">Signal</keyword>
<proteinExistence type="predicted"/>
<dbReference type="KEGG" id="anp:FK178_04425"/>
<evidence type="ECO:0000313" key="3">
    <source>
        <dbReference type="Proteomes" id="UP000321954"/>
    </source>
</evidence>
<reference evidence="2 3" key="1">
    <citation type="submission" date="2019-08" db="EMBL/GenBank/DDBJ databases">
        <title>Antarcticibacterium arcticum sp. nov., a bacterium isolated from marine sediment of the Canadian Beaufort Sea.</title>
        <authorList>
            <person name="Lee Y.M."/>
            <person name="Baek K."/>
            <person name="Lee D.-H."/>
            <person name="Shin S.C."/>
            <person name="Jin Y.K."/>
            <person name="Park Y."/>
        </authorList>
    </citation>
    <scope>NUCLEOTIDE SEQUENCE [LARGE SCALE GENOMIC DNA]</scope>
    <source>
        <strain evidence="2 3">PAMC 28998</strain>
    </source>
</reference>
<name>A0A5B8YGJ7_9FLAO</name>
<feature type="chain" id="PRO_5023004733" evidence="1">
    <location>
        <begin position="21"/>
        <end position="178"/>
    </location>
</feature>
<organism evidence="2 3">
    <name type="scientific">Antarcticibacterium arcticum</name>
    <dbReference type="NCBI Taxonomy" id="2585771"/>
    <lineage>
        <taxon>Bacteria</taxon>
        <taxon>Pseudomonadati</taxon>
        <taxon>Bacteroidota</taxon>
        <taxon>Flavobacteriia</taxon>
        <taxon>Flavobacteriales</taxon>
        <taxon>Flavobacteriaceae</taxon>
        <taxon>Antarcticibacterium</taxon>
    </lineage>
</organism>
<dbReference type="PROSITE" id="PS51257">
    <property type="entry name" value="PROKAR_LIPOPROTEIN"/>
    <property type="match status" value="1"/>
</dbReference>
<protein>
    <submittedName>
        <fullName evidence="2">Uncharacterized protein</fullName>
    </submittedName>
</protein>
<evidence type="ECO:0000313" key="2">
    <source>
        <dbReference type="EMBL" id="QED37000.1"/>
    </source>
</evidence>
<dbReference type="RefSeq" id="WP_146831381.1">
    <property type="nucleotide sequence ID" value="NZ_CP042476.1"/>
</dbReference>
<evidence type="ECO:0000256" key="1">
    <source>
        <dbReference type="SAM" id="SignalP"/>
    </source>
</evidence>
<keyword evidence="3" id="KW-1185">Reference proteome</keyword>
<accession>A0A5B8YGJ7</accession>
<dbReference type="EMBL" id="CP042476">
    <property type="protein sequence ID" value="QED37000.1"/>
    <property type="molecule type" value="Genomic_DNA"/>
</dbReference>
<dbReference type="OrthoDB" id="881763at2"/>
<sequence length="178" mass="20097">MKNYVLILSFLLLGFYSCNKEDDAFAPPITAENTFSCKIDGELFVPKDHGGFIPLYGYLIEILEDNSWIITLSNGKNTLYLFIKKINNTGNYEVFASDGDQDFLYNEKTGMEFTDNGNNIEYISLNNSENIEILSYTNGQKLILKFDKIVLGSTTNNASIILTDGKLNINKETLNKDQ</sequence>